<evidence type="ECO:0000313" key="3">
    <source>
        <dbReference type="EMBL" id="MPM52696.1"/>
    </source>
</evidence>
<dbReference type="Gene3D" id="3.40.50.1970">
    <property type="match status" value="1"/>
</dbReference>
<dbReference type="SUPFAM" id="SSF52255">
    <property type="entry name" value="N5-CAIR mutase (phosphoribosylaminoimidazole carboxylase, PurE)"/>
    <property type="match status" value="1"/>
</dbReference>
<evidence type="ECO:0000259" key="2">
    <source>
        <dbReference type="Pfam" id="PF00731"/>
    </source>
</evidence>
<feature type="domain" description="PurE" evidence="2">
    <location>
        <begin position="1"/>
        <end position="48"/>
    </location>
</feature>
<dbReference type="EMBL" id="VSSQ01013984">
    <property type="protein sequence ID" value="MPM52696.1"/>
    <property type="molecule type" value="Genomic_DNA"/>
</dbReference>
<proteinExistence type="predicted"/>
<protein>
    <submittedName>
        <fullName evidence="3">N5-carboxyaminoimidazole ribonucleotide mutase</fullName>
        <ecNumber evidence="3">5.4.99.18</ecNumber>
    </submittedName>
</protein>
<sequence length="63" mass="6609">MVQMPPGVPVAAMAIDGGKNAGLMAAQILALSDPALSDRLETMKADMAASVRKKDEELQGRLK</sequence>
<dbReference type="GO" id="GO:0034023">
    <property type="term" value="F:5-(carboxyamino)imidazole ribonucleotide mutase activity"/>
    <property type="evidence" value="ECO:0007669"/>
    <property type="project" value="UniProtKB-EC"/>
</dbReference>
<reference evidence="3" key="1">
    <citation type="submission" date="2019-08" db="EMBL/GenBank/DDBJ databases">
        <authorList>
            <person name="Kucharzyk K."/>
            <person name="Murdoch R.W."/>
            <person name="Higgins S."/>
            <person name="Loffler F."/>
        </authorList>
    </citation>
    <scope>NUCLEOTIDE SEQUENCE</scope>
</reference>
<dbReference type="InterPro" id="IPR000031">
    <property type="entry name" value="PurE_dom"/>
</dbReference>
<gene>
    <name evidence="3" type="primary">purE_28</name>
    <name evidence="3" type="ORF">SDC9_99457</name>
</gene>
<dbReference type="Pfam" id="PF00731">
    <property type="entry name" value="AIRC"/>
    <property type="match status" value="1"/>
</dbReference>
<dbReference type="EC" id="5.4.99.18" evidence="3"/>
<dbReference type="GO" id="GO:0006189">
    <property type="term" value="P:'de novo' IMP biosynthetic process"/>
    <property type="evidence" value="ECO:0007669"/>
    <property type="project" value="InterPro"/>
</dbReference>
<accession>A0A645AIF0</accession>
<dbReference type="AlphaFoldDB" id="A0A645AIF0"/>
<dbReference type="PANTHER" id="PTHR23046">
    <property type="entry name" value="PHOSPHORIBOSYLAMINOIMIDAZOLE CARBOXYLASE CATALYTIC SUBUNIT"/>
    <property type="match status" value="1"/>
</dbReference>
<evidence type="ECO:0000256" key="1">
    <source>
        <dbReference type="ARBA" id="ARBA00022755"/>
    </source>
</evidence>
<dbReference type="InterPro" id="IPR024694">
    <property type="entry name" value="PurE_prokaryotes"/>
</dbReference>
<dbReference type="PANTHER" id="PTHR23046:SF2">
    <property type="entry name" value="PHOSPHORIBOSYLAMINOIMIDAZOLE CARBOXYLASE"/>
    <property type="match status" value="1"/>
</dbReference>
<keyword evidence="3" id="KW-0413">Isomerase</keyword>
<keyword evidence="1" id="KW-0658">Purine biosynthesis</keyword>
<organism evidence="3">
    <name type="scientific">bioreactor metagenome</name>
    <dbReference type="NCBI Taxonomy" id="1076179"/>
    <lineage>
        <taxon>unclassified sequences</taxon>
        <taxon>metagenomes</taxon>
        <taxon>ecological metagenomes</taxon>
    </lineage>
</organism>
<name>A0A645AIF0_9ZZZZ</name>
<comment type="caution">
    <text evidence="3">The sequence shown here is derived from an EMBL/GenBank/DDBJ whole genome shotgun (WGS) entry which is preliminary data.</text>
</comment>